<keyword evidence="4 6" id="KW-0863">Zinc-finger</keyword>
<sequence length="349" mass="40206">MNGMSDTTGGYDVEFAESLSANLDDIKCAICLLILKEPLQANPCGHRFCKSCIERVPGFGLDNELVCPSDRQSVKVFADIGKEREILNLQVKCTSFDLSCNWTGELRTLEGHLKSCPHAIFPCKYQALGCKFQGNRQQLCTHLKEDIDDHFSLQMEKIMRQENQIREHEIEIAQHQETISQQNNVISSLLVEVKSLSVMFFPRCPYEFVIENFKARLTNSKQQNDFIYSETFYYLNGYRARLKVYLNGRNAVQGTHMSVYFQIMKGPLDDSLQWPMIFGLIKISLIINEKCKHKMAINCKQDQEHLKTRFVKPLREEGEAYGVKYFAHRDLPIDIHGDLIKLVVHVTKL</sequence>
<protein>
    <recommendedName>
        <fullName evidence="8">RING-type domain-containing protein</fullName>
    </recommendedName>
</protein>
<keyword evidence="3" id="KW-0479">Metal-binding</keyword>
<dbReference type="Pfam" id="PF22486">
    <property type="entry name" value="MATH_2"/>
    <property type="match status" value="1"/>
</dbReference>
<dbReference type="SUPFAM" id="SSF49599">
    <property type="entry name" value="TRAF domain-like"/>
    <property type="match status" value="2"/>
</dbReference>
<keyword evidence="5" id="KW-0862">Zinc</keyword>
<evidence type="ECO:0000256" key="1">
    <source>
        <dbReference type="ARBA" id="ARBA00004496"/>
    </source>
</evidence>
<accession>A0A7M5UVF8</accession>
<dbReference type="SUPFAM" id="SSF57850">
    <property type="entry name" value="RING/U-box"/>
    <property type="match status" value="1"/>
</dbReference>
<dbReference type="RefSeq" id="XP_066933190.1">
    <property type="nucleotide sequence ID" value="XM_067077089.1"/>
</dbReference>
<feature type="domain" description="RING-type" evidence="8">
    <location>
        <begin position="28"/>
        <end position="71"/>
    </location>
</feature>
<reference evidence="9" key="1">
    <citation type="submission" date="2021-01" db="UniProtKB">
        <authorList>
            <consortium name="EnsemblMetazoa"/>
        </authorList>
    </citation>
    <scope>IDENTIFICATION</scope>
</reference>
<dbReference type="InterPro" id="IPR017907">
    <property type="entry name" value="Znf_RING_CS"/>
</dbReference>
<evidence type="ECO:0000256" key="7">
    <source>
        <dbReference type="SAM" id="Coils"/>
    </source>
</evidence>
<evidence type="ECO:0000256" key="5">
    <source>
        <dbReference type="ARBA" id="ARBA00022833"/>
    </source>
</evidence>
<keyword evidence="7" id="KW-0175">Coiled coil</keyword>
<evidence type="ECO:0000256" key="2">
    <source>
        <dbReference type="ARBA" id="ARBA00022490"/>
    </source>
</evidence>
<evidence type="ECO:0000256" key="4">
    <source>
        <dbReference type="ARBA" id="ARBA00022771"/>
    </source>
</evidence>
<dbReference type="GO" id="GO:0008270">
    <property type="term" value="F:zinc ion binding"/>
    <property type="evidence" value="ECO:0007669"/>
    <property type="project" value="UniProtKB-KW"/>
</dbReference>
<evidence type="ECO:0000256" key="6">
    <source>
        <dbReference type="PROSITE-ProRule" id="PRU00175"/>
    </source>
</evidence>
<evidence type="ECO:0000313" key="9">
    <source>
        <dbReference type="EnsemblMetazoa" id="CLYHEMP004806.1"/>
    </source>
</evidence>
<dbReference type="GO" id="GO:0043122">
    <property type="term" value="P:regulation of canonical NF-kappaB signal transduction"/>
    <property type="evidence" value="ECO:0007669"/>
    <property type="project" value="TreeGrafter"/>
</dbReference>
<dbReference type="InterPro" id="IPR013083">
    <property type="entry name" value="Znf_RING/FYVE/PHD"/>
</dbReference>
<dbReference type="InterPro" id="IPR008974">
    <property type="entry name" value="TRAF-like"/>
</dbReference>
<keyword evidence="10" id="KW-1185">Reference proteome</keyword>
<dbReference type="PANTHER" id="PTHR10131">
    <property type="entry name" value="TNF RECEPTOR ASSOCIATED FACTOR"/>
    <property type="match status" value="1"/>
</dbReference>
<dbReference type="PANTHER" id="PTHR10131:SF94">
    <property type="entry name" value="TNF RECEPTOR-ASSOCIATED FACTOR 4"/>
    <property type="match status" value="1"/>
</dbReference>
<evidence type="ECO:0000256" key="3">
    <source>
        <dbReference type="ARBA" id="ARBA00022723"/>
    </source>
</evidence>
<dbReference type="GO" id="GO:0005737">
    <property type="term" value="C:cytoplasm"/>
    <property type="evidence" value="ECO:0007669"/>
    <property type="project" value="UniProtKB-SubCell"/>
</dbReference>
<dbReference type="OrthoDB" id="5945397at2759"/>
<organism evidence="9 10">
    <name type="scientific">Clytia hemisphaerica</name>
    <dbReference type="NCBI Taxonomy" id="252671"/>
    <lineage>
        <taxon>Eukaryota</taxon>
        <taxon>Metazoa</taxon>
        <taxon>Cnidaria</taxon>
        <taxon>Hydrozoa</taxon>
        <taxon>Hydroidolina</taxon>
        <taxon>Leptothecata</taxon>
        <taxon>Obeliida</taxon>
        <taxon>Clytiidae</taxon>
        <taxon>Clytia</taxon>
    </lineage>
</organism>
<feature type="coiled-coil region" evidence="7">
    <location>
        <begin position="158"/>
        <end position="185"/>
    </location>
</feature>
<dbReference type="AlphaFoldDB" id="A0A7M5UVF8"/>
<name>A0A7M5UVF8_9CNID</name>
<dbReference type="Gene3D" id="3.30.40.10">
    <property type="entry name" value="Zinc/RING finger domain, C3HC4 (zinc finger)"/>
    <property type="match status" value="2"/>
</dbReference>
<evidence type="ECO:0000313" key="10">
    <source>
        <dbReference type="Proteomes" id="UP000594262"/>
    </source>
</evidence>
<dbReference type="GeneID" id="136820852"/>
<dbReference type="InterPro" id="IPR001841">
    <property type="entry name" value="Znf_RING"/>
</dbReference>
<comment type="subcellular location">
    <subcellularLocation>
        <location evidence="1">Cytoplasm</location>
    </subcellularLocation>
</comment>
<keyword evidence="2" id="KW-0963">Cytoplasm</keyword>
<evidence type="ECO:0000259" key="8">
    <source>
        <dbReference type="PROSITE" id="PS50089"/>
    </source>
</evidence>
<dbReference type="SMART" id="SM00184">
    <property type="entry name" value="RING"/>
    <property type="match status" value="1"/>
</dbReference>
<proteinExistence type="predicted"/>
<dbReference type="Proteomes" id="UP000594262">
    <property type="component" value="Unplaced"/>
</dbReference>
<dbReference type="PROSITE" id="PS00518">
    <property type="entry name" value="ZF_RING_1"/>
    <property type="match status" value="1"/>
</dbReference>
<dbReference type="PROSITE" id="PS50089">
    <property type="entry name" value="ZF_RING_2"/>
    <property type="match status" value="1"/>
</dbReference>
<dbReference type="Gene3D" id="2.60.210.10">
    <property type="entry name" value="Apoptosis, Tumor Necrosis Factor Receptor Associated Protein 2, Chain A"/>
    <property type="match status" value="1"/>
</dbReference>
<dbReference type="InterPro" id="IPR002083">
    <property type="entry name" value="MATH/TRAF_dom"/>
</dbReference>
<dbReference type="Pfam" id="PF13923">
    <property type="entry name" value="zf-C3HC4_2"/>
    <property type="match status" value="1"/>
</dbReference>
<dbReference type="EnsemblMetazoa" id="CLYHEMT004806.1">
    <property type="protein sequence ID" value="CLYHEMP004806.1"/>
    <property type="gene ID" value="CLYHEMG004806"/>
</dbReference>